<dbReference type="RefSeq" id="WP_132581291.1">
    <property type="nucleotide sequence ID" value="NZ_SMAJ01000004.1"/>
</dbReference>
<keyword evidence="1" id="KW-0812">Transmembrane</keyword>
<feature type="transmembrane region" description="Helical" evidence="1">
    <location>
        <begin position="259"/>
        <end position="277"/>
    </location>
</feature>
<feature type="transmembrane region" description="Helical" evidence="1">
    <location>
        <begin position="26"/>
        <end position="43"/>
    </location>
</feature>
<evidence type="ECO:0000313" key="3">
    <source>
        <dbReference type="Proteomes" id="UP000295525"/>
    </source>
</evidence>
<feature type="transmembrane region" description="Helical" evidence="1">
    <location>
        <begin position="283"/>
        <end position="300"/>
    </location>
</feature>
<feature type="transmembrane region" description="Helical" evidence="1">
    <location>
        <begin position="158"/>
        <end position="184"/>
    </location>
</feature>
<feature type="transmembrane region" description="Helical" evidence="1">
    <location>
        <begin position="89"/>
        <end position="107"/>
    </location>
</feature>
<dbReference type="OrthoDB" id="9061203at2"/>
<sequence length="349" mass="37771">MIYIAGWLFNYAMLAGSRMDRERGKVYCALAVLVIGAIAILRGPTGTDTITYQGISAALRAGPSLAGVEPLFALLMRCLQWFLANDAMVVRAVAAVAVLLLWIYVYRADEDEQYFLLAVFMPAFSFSYTMNALRIGLASILLLLAVQQFRRSRTFGPGVGALGVAGLLCHYSLAFSLGFLVAALRPWSRKLVLGVLLSAAVLVTLIVAVSAGYLSLRLASYTNFAAPSHLSGLSSIIGVAILLCGVWRGQLPRDLRMRLLSLSIGFSILFFGTVQVSYAGVRLLDLLGFVVPLAILCAYGSSGQKLDRPVKLALCVFGLASATFMFRNFLNESPGSLAPFLPYRLIFQL</sequence>
<keyword evidence="3" id="KW-1185">Reference proteome</keyword>
<organism evidence="2 3">
    <name type="scientific">Paralcaligenes ureilyticus</name>
    <dbReference type="NCBI Taxonomy" id="627131"/>
    <lineage>
        <taxon>Bacteria</taxon>
        <taxon>Pseudomonadati</taxon>
        <taxon>Pseudomonadota</taxon>
        <taxon>Betaproteobacteria</taxon>
        <taxon>Burkholderiales</taxon>
        <taxon>Alcaligenaceae</taxon>
        <taxon>Paralcaligenes</taxon>
    </lineage>
</organism>
<name>A0A4R3M7R1_9BURK</name>
<evidence type="ECO:0000256" key="1">
    <source>
        <dbReference type="SAM" id="Phobius"/>
    </source>
</evidence>
<feature type="transmembrane region" description="Helical" evidence="1">
    <location>
        <begin position="191"/>
        <end position="216"/>
    </location>
</feature>
<protein>
    <submittedName>
        <fullName evidence="2">EpsG-like putative glucosyltransferase</fullName>
    </submittedName>
</protein>
<feature type="transmembrane region" description="Helical" evidence="1">
    <location>
        <begin position="228"/>
        <end position="247"/>
    </location>
</feature>
<dbReference type="AlphaFoldDB" id="A0A4R3M7R1"/>
<proteinExistence type="predicted"/>
<dbReference type="EMBL" id="SMAJ01000004">
    <property type="protein sequence ID" value="TCT09086.1"/>
    <property type="molecule type" value="Genomic_DNA"/>
</dbReference>
<feature type="transmembrane region" description="Helical" evidence="1">
    <location>
        <begin position="312"/>
        <end position="330"/>
    </location>
</feature>
<keyword evidence="1" id="KW-0472">Membrane</keyword>
<dbReference type="Proteomes" id="UP000295525">
    <property type="component" value="Unassembled WGS sequence"/>
</dbReference>
<keyword evidence="1" id="KW-1133">Transmembrane helix</keyword>
<evidence type="ECO:0000313" key="2">
    <source>
        <dbReference type="EMBL" id="TCT09086.1"/>
    </source>
</evidence>
<accession>A0A4R3M7R1</accession>
<feature type="transmembrane region" description="Helical" evidence="1">
    <location>
        <begin position="114"/>
        <end position="146"/>
    </location>
</feature>
<gene>
    <name evidence="2" type="ORF">EDC26_104246</name>
</gene>
<dbReference type="Pfam" id="PF14897">
    <property type="entry name" value="EpsG"/>
    <property type="match status" value="1"/>
</dbReference>
<dbReference type="InterPro" id="IPR049458">
    <property type="entry name" value="EpsG-like"/>
</dbReference>
<dbReference type="GO" id="GO:0016740">
    <property type="term" value="F:transferase activity"/>
    <property type="evidence" value="ECO:0007669"/>
    <property type="project" value="UniProtKB-KW"/>
</dbReference>
<reference evidence="2 3" key="1">
    <citation type="submission" date="2019-03" db="EMBL/GenBank/DDBJ databases">
        <title>Genomic Encyclopedia of Type Strains, Phase IV (KMG-IV): sequencing the most valuable type-strain genomes for metagenomic binning, comparative biology and taxonomic classification.</title>
        <authorList>
            <person name="Goeker M."/>
        </authorList>
    </citation>
    <scope>NUCLEOTIDE SEQUENCE [LARGE SCALE GENOMIC DNA]</scope>
    <source>
        <strain evidence="2 3">DSM 24591</strain>
    </source>
</reference>
<keyword evidence="2" id="KW-0808">Transferase</keyword>
<comment type="caution">
    <text evidence="2">The sequence shown here is derived from an EMBL/GenBank/DDBJ whole genome shotgun (WGS) entry which is preliminary data.</text>
</comment>